<organism evidence="1">
    <name type="scientific">Arundo donax</name>
    <name type="common">Giant reed</name>
    <name type="synonym">Donax arundinaceus</name>
    <dbReference type="NCBI Taxonomy" id="35708"/>
    <lineage>
        <taxon>Eukaryota</taxon>
        <taxon>Viridiplantae</taxon>
        <taxon>Streptophyta</taxon>
        <taxon>Embryophyta</taxon>
        <taxon>Tracheophyta</taxon>
        <taxon>Spermatophyta</taxon>
        <taxon>Magnoliopsida</taxon>
        <taxon>Liliopsida</taxon>
        <taxon>Poales</taxon>
        <taxon>Poaceae</taxon>
        <taxon>PACMAD clade</taxon>
        <taxon>Arundinoideae</taxon>
        <taxon>Arundineae</taxon>
        <taxon>Arundo</taxon>
    </lineage>
</organism>
<name>A0A0A9E7X0_ARUDO</name>
<protein>
    <submittedName>
        <fullName evidence="1">Uncharacterized protein</fullName>
    </submittedName>
</protein>
<dbReference type="AlphaFoldDB" id="A0A0A9E7X0"/>
<reference evidence="1" key="2">
    <citation type="journal article" date="2015" name="Data Brief">
        <title>Shoot transcriptome of the giant reed, Arundo donax.</title>
        <authorList>
            <person name="Barrero R.A."/>
            <person name="Guerrero F.D."/>
            <person name="Moolhuijzen P."/>
            <person name="Goolsby J.A."/>
            <person name="Tidwell J."/>
            <person name="Bellgard S.E."/>
            <person name="Bellgard M.I."/>
        </authorList>
    </citation>
    <scope>NUCLEOTIDE SEQUENCE</scope>
    <source>
        <tissue evidence="1">Shoot tissue taken approximately 20 cm above the soil surface</tissue>
    </source>
</reference>
<evidence type="ECO:0000313" key="1">
    <source>
        <dbReference type="EMBL" id="JAD96894.1"/>
    </source>
</evidence>
<sequence length="42" mass="5168">MLQADKSEGKIIYFYSCYINCLQKSFGIRMDLCRYYHFHSFF</sequence>
<dbReference type="EMBL" id="GBRH01201001">
    <property type="protein sequence ID" value="JAD96894.1"/>
    <property type="molecule type" value="Transcribed_RNA"/>
</dbReference>
<accession>A0A0A9E7X0</accession>
<proteinExistence type="predicted"/>
<reference evidence="1" key="1">
    <citation type="submission" date="2014-09" db="EMBL/GenBank/DDBJ databases">
        <authorList>
            <person name="Magalhaes I.L.F."/>
            <person name="Oliveira U."/>
            <person name="Santos F.R."/>
            <person name="Vidigal T.H.D.A."/>
            <person name="Brescovit A.D."/>
            <person name="Santos A.J."/>
        </authorList>
    </citation>
    <scope>NUCLEOTIDE SEQUENCE</scope>
    <source>
        <tissue evidence="1">Shoot tissue taken approximately 20 cm above the soil surface</tissue>
    </source>
</reference>